<proteinExistence type="predicted"/>
<name>A0A1G4EGU5_BACMY</name>
<dbReference type="EMBL" id="FMAK01000024">
    <property type="protein sequence ID" value="SCB67058.1"/>
    <property type="molecule type" value="Genomic_DNA"/>
</dbReference>
<evidence type="ECO:0000313" key="1">
    <source>
        <dbReference type="EMBL" id="SCB67058.1"/>
    </source>
</evidence>
<protein>
    <submittedName>
        <fullName evidence="1">Uncharacterized protein</fullName>
    </submittedName>
</protein>
<dbReference type="AlphaFoldDB" id="A0A1G4EGU5"/>
<reference evidence="1 2" key="1">
    <citation type="submission" date="2016-08" db="EMBL/GenBank/DDBJ databases">
        <authorList>
            <person name="Seilhamer J.J."/>
        </authorList>
    </citation>
    <scope>NUCLEOTIDE SEQUENCE [LARGE SCALE GENOMIC DNA]</scope>
    <source>
        <strain evidence="1 2">SDA_GO95</strain>
    </source>
</reference>
<accession>A0A1G4EGU5</accession>
<gene>
    <name evidence="1" type="ORF">BWGO95_01179</name>
</gene>
<organism evidence="1 2">
    <name type="scientific">Bacillus mycoides</name>
    <dbReference type="NCBI Taxonomy" id="1405"/>
    <lineage>
        <taxon>Bacteria</taxon>
        <taxon>Bacillati</taxon>
        <taxon>Bacillota</taxon>
        <taxon>Bacilli</taxon>
        <taxon>Bacillales</taxon>
        <taxon>Bacillaceae</taxon>
        <taxon>Bacillus</taxon>
        <taxon>Bacillus cereus group</taxon>
    </lineage>
</organism>
<sequence length="16" mass="1551">MSFSGSAVADSLPQPG</sequence>
<dbReference type="Proteomes" id="UP000195696">
    <property type="component" value="Unassembled WGS sequence"/>
</dbReference>
<evidence type="ECO:0000313" key="2">
    <source>
        <dbReference type="Proteomes" id="UP000195696"/>
    </source>
</evidence>